<evidence type="ECO:0000256" key="5">
    <source>
        <dbReference type="RuleBase" id="RU003877"/>
    </source>
</evidence>
<dbReference type="PROSITE" id="PS00783">
    <property type="entry name" value="RIBOSOMAL_L13"/>
    <property type="match status" value="1"/>
</dbReference>
<evidence type="ECO:0000313" key="8">
    <source>
        <dbReference type="Proteomes" id="UP000031599"/>
    </source>
</evidence>
<dbReference type="InterPro" id="IPR036899">
    <property type="entry name" value="Ribosomal_uL13_sf"/>
</dbReference>
<dbReference type="PANTHER" id="PTHR11545:SF2">
    <property type="entry name" value="LARGE RIBOSOMAL SUBUNIT PROTEIN UL13M"/>
    <property type="match status" value="1"/>
</dbReference>
<evidence type="ECO:0000256" key="1">
    <source>
        <dbReference type="ARBA" id="ARBA00006227"/>
    </source>
</evidence>
<dbReference type="GO" id="GO:0017148">
    <property type="term" value="P:negative regulation of translation"/>
    <property type="evidence" value="ECO:0007669"/>
    <property type="project" value="TreeGrafter"/>
</dbReference>
<sequence length="142" mass="15865">MGTHIPNPAEIKRDWLLIDLEGQTVGRAASKIAGLLRGKHKVEFTPHLDAGDFVVCINADKVKFTGAKLDQQTYNKFTGYLGHMKTRTAREMLAKKPELVISSAIKRMLPKGVLGRQTFKKLKVYAGTEHPHQAQNPQPHQI</sequence>
<dbReference type="InterPro" id="IPR023563">
    <property type="entry name" value="Ribosomal_uL13_CS"/>
</dbReference>
<proteinExistence type="inferred from homology"/>
<reference evidence="7 8" key="1">
    <citation type="submission" date="2014-12" db="EMBL/GenBank/DDBJ databases">
        <title>Genome assembly of Enhygromyxa salina DSM 15201.</title>
        <authorList>
            <person name="Sharma G."/>
            <person name="Subramanian S."/>
        </authorList>
    </citation>
    <scope>NUCLEOTIDE SEQUENCE [LARGE SCALE GENOMIC DNA]</scope>
    <source>
        <strain evidence="7 8">DSM 15201</strain>
    </source>
</reference>
<keyword evidence="2 4" id="KW-0689">Ribosomal protein</keyword>
<name>A0A0C2D514_9BACT</name>
<dbReference type="CDD" id="cd00392">
    <property type="entry name" value="Ribosomal_L13"/>
    <property type="match status" value="1"/>
</dbReference>
<comment type="caution">
    <text evidence="7">The sequence shown here is derived from an EMBL/GenBank/DDBJ whole genome shotgun (WGS) entry which is preliminary data.</text>
</comment>
<dbReference type="Pfam" id="PF00572">
    <property type="entry name" value="Ribosomal_L13"/>
    <property type="match status" value="1"/>
</dbReference>
<comment type="similarity">
    <text evidence="1 4 5">Belongs to the universal ribosomal protein uL13 family.</text>
</comment>
<dbReference type="GO" id="GO:0022625">
    <property type="term" value="C:cytosolic large ribosomal subunit"/>
    <property type="evidence" value="ECO:0007669"/>
    <property type="project" value="TreeGrafter"/>
</dbReference>
<dbReference type="InterPro" id="IPR005822">
    <property type="entry name" value="Ribosomal_uL13"/>
</dbReference>
<dbReference type="NCBIfam" id="TIGR01066">
    <property type="entry name" value="rplM_bact"/>
    <property type="match status" value="1"/>
</dbReference>
<dbReference type="GO" id="GO:0003735">
    <property type="term" value="F:structural constituent of ribosome"/>
    <property type="evidence" value="ECO:0007669"/>
    <property type="project" value="InterPro"/>
</dbReference>
<dbReference type="EMBL" id="JMCC02000059">
    <property type="protein sequence ID" value="KIG15142.1"/>
    <property type="molecule type" value="Genomic_DNA"/>
</dbReference>
<comment type="function">
    <text evidence="4 6">This protein is one of the early assembly proteins of the 50S ribosomal subunit, although it is not seen to bind rRNA by itself. It is important during the early stages of 50S assembly.</text>
</comment>
<dbReference type="GO" id="GO:0006412">
    <property type="term" value="P:translation"/>
    <property type="evidence" value="ECO:0007669"/>
    <property type="project" value="UniProtKB-UniRule"/>
</dbReference>
<evidence type="ECO:0000256" key="6">
    <source>
        <dbReference type="RuleBase" id="RU003878"/>
    </source>
</evidence>
<accession>A0A0C2D514</accession>
<gene>
    <name evidence="4 6" type="primary">rplM</name>
    <name evidence="7" type="ORF">DB30_05842</name>
</gene>
<dbReference type="AlphaFoldDB" id="A0A0C2D514"/>
<dbReference type="InterPro" id="IPR005823">
    <property type="entry name" value="Ribosomal_uL13_bac-type"/>
</dbReference>
<dbReference type="RefSeq" id="WP_052552156.1">
    <property type="nucleotide sequence ID" value="NZ_JMCC02000059.1"/>
</dbReference>
<dbReference type="HAMAP" id="MF_01366">
    <property type="entry name" value="Ribosomal_uL13"/>
    <property type="match status" value="1"/>
</dbReference>
<keyword evidence="3 4" id="KW-0687">Ribonucleoprotein</keyword>
<protein>
    <recommendedName>
        <fullName evidence="4">Large ribosomal subunit protein uL13</fullName>
    </recommendedName>
</protein>
<organism evidence="7 8">
    <name type="scientific">Enhygromyxa salina</name>
    <dbReference type="NCBI Taxonomy" id="215803"/>
    <lineage>
        <taxon>Bacteria</taxon>
        <taxon>Pseudomonadati</taxon>
        <taxon>Myxococcota</taxon>
        <taxon>Polyangia</taxon>
        <taxon>Nannocystales</taxon>
        <taxon>Nannocystaceae</taxon>
        <taxon>Enhygromyxa</taxon>
    </lineage>
</organism>
<dbReference type="SUPFAM" id="SSF52161">
    <property type="entry name" value="Ribosomal protein L13"/>
    <property type="match status" value="1"/>
</dbReference>
<evidence type="ECO:0000313" key="7">
    <source>
        <dbReference type="EMBL" id="KIG15142.1"/>
    </source>
</evidence>
<evidence type="ECO:0000256" key="3">
    <source>
        <dbReference type="ARBA" id="ARBA00023274"/>
    </source>
</evidence>
<dbReference type="PANTHER" id="PTHR11545">
    <property type="entry name" value="RIBOSOMAL PROTEIN L13"/>
    <property type="match status" value="1"/>
</dbReference>
<dbReference type="PIRSF" id="PIRSF002181">
    <property type="entry name" value="Ribosomal_L13"/>
    <property type="match status" value="1"/>
</dbReference>
<dbReference type="GO" id="GO:0003729">
    <property type="term" value="F:mRNA binding"/>
    <property type="evidence" value="ECO:0007669"/>
    <property type="project" value="TreeGrafter"/>
</dbReference>
<evidence type="ECO:0000256" key="4">
    <source>
        <dbReference type="HAMAP-Rule" id="MF_01366"/>
    </source>
</evidence>
<comment type="subunit">
    <text evidence="4">Part of the 50S ribosomal subunit.</text>
</comment>
<evidence type="ECO:0000256" key="2">
    <source>
        <dbReference type="ARBA" id="ARBA00022980"/>
    </source>
</evidence>
<dbReference type="Gene3D" id="3.90.1180.10">
    <property type="entry name" value="Ribosomal protein L13"/>
    <property type="match status" value="1"/>
</dbReference>
<dbReference type="Proteomes" id="UP000031599">
    <property type="component" value="Unassembled WGS sequence"/>
</dbReference>